<feature type="region of interest" description="Disordered" evidence="2">
    <location>
        <begin position="261"/>
        <end position="315"/>
    </location>
</feature>
<accession>A0A165CL07</accession>
<dbReference type="OrthoDB" id="3222453at2759"/>
<dbReference type="InterPro" id="IPR014720">
    <property type="entry name" value="dsRBD_dom"/>
</dbReference>
<gene>
    <name evidence="4" type="ORF">EXIGLDRAFT_778303</name>
</gene>
<dbReference type="EMBL" id="KV426309">
    <property type="protein sequence ID" value="KZV82661.1"/>
    <property type="molecule type" value="Genomic_DNA"/>
</dbReference>
<evidence type="ECO:0000313" key="4">
    <source>
        <dbReference type="EMBL" id="KZV82661.1"/>
    </source>
</evidence>
<evidence type="ECO:0000256" key="2">
    <source>
        <dbReference type="SAM" id="MobiDB-lite"/>
    </source>
</evidence>
<dbReference type="Proteomes" id="UP000077266">
    <property type="component" value="Unassembled WGS sequence"/>
</dbReference>
<dbReference type="GO" id="GO:0003723">
    <property type="term" value="F:RNA binding"/>
    <property type="evidence" value="ECO:0007669"/>
    <property type="project" value="UniProtKB-UniRule"/>
</dbReference>
<proteinExistence type="predicted"/>
<dbReference type="InParanoid" id="A0A165CL07"/>
<dbReference type="Gene3D" id="3.30.160.20">
    <property type="match status" value="1"/>
</dbReference>
<name>A0A165CL07_EXIGL</name>
<dbReference type="Pfam" id="PF00035">
    <property type="entry name" value="dsrm"/>
    <property type="match status" value="1"/>
</dbReference>
<evidence type="ECO:0000256" key="1">
    <source>
        <dbReference type="PROSITE-ProRule" id="PRU00266"/>
    </source>
</evidence>
<keyword evidence="5" id="KW-1185">Reference proteome</keyword>
<dbReference type="AlphaFoldDB" id="A0A165CL07"/>
<evidence type="ECO:0000313" key="5">
    <source>
        <dbReference type="Proteomes" id="UP000077266"/>
    </source>
</evidence>
<reference evidence="4 5" key="1">
    <citation type="journal article" date="2016" name="Mol. Biol. Evol.">
        <title>Comparative Genomics of Early-Diverging Mushroom-Forming Fungi Provides Insights into the Origins of Lignocellulose Decay Capabilities.</title>
        <authorList>
            <person name="Nagy L.G."/>
            <person name="Riley R."/>
            <person name="Tritt A."/>
            <person name="Adam C."/>
            <person name="Daum C."/>
            <person name="Floudas D."/>
            <person name="Sun H."/>
            <person name="Yadav J.S."/>
            <person name="Pangilinan J."/>
            <person name="Larsson K.H."/>
            <person name="Matsuura K."/>
            <person name="Barry K."/>
            <person name="Labutti K."/>
            <person name="Kuo R."/>
            <person name="Ohm R.A."/>
            <person name="Bhattacharya S.S."/>
            <person name="Shirouzu T."/>
            <person name="Yoshinaga Y."/>
            <person name="Martin F.M."/>
            <person name="Grigoriev I.V."/>
            <person name="Hibbett D.S."/>
        </authorList>
    </citation>
    <scope>NUCLEOTIDE SEQUENCE [LARGE SCALE GENOMIC DNA]</scope>
    <source>
        <strain evidence="4 5">HHB12029</strain>
    </source>
</reference>
<evidence type="ECO:0000259" key="3">
    <source>
        <dbReference type="PROSITE" id="PS50137"/>
    </source>
</evidence>
<dbReference type="PROSITE" id="PS50137">
    <property type="entry name" value="DS_RBD"/>
    <property type="match status" value="1"/>
</dbReference>
<dbReference type="SUPFAM" id="SSF54768">
    <property type="entry name" value="dsRNA-binding domain-like"/>
    <property type="match status" value="1"/>
</dbReference>
<organism evidence="4 5">
    <name type="scientific">Exidia glandulosa HHB12029</name>
    <dbReference type="NCBI Taxonomy" id="1314781"/>
    <lineage>
        <taxon>Eukaryota</taxon>
        <taxon>Fungi</taxon>
        <taxon>Dikarya</taxon>
        <taxon>Basidiomycota</taxon>
        <taxon>Agaricomycotina</taxon>
        <taxon>Agaricomycetes</taxon>
        <taxon>Auriculariales</taxon>
        <taxon>Exidiaceae</taxon>
        <taxon>Exidia</taxon>
    </lineage>
</organism>
<feature type="domain" description="DRBM" evidence="3">
    <location>
        <begin position="430"/>
        <end position="497"/>
    </location>
</feature>
<protein>
    <recommendedName>
        <fullName evidence="3">DRBM domain-containing protein</fullName>
    </recommendedName>
</protein>
<keyword evidence="1" id="KW-0694">RNA-binding</keyword>
<sequence>MADILRTDTARQRTLPNEYSGLLQFVCGRHALWAPRKVSKGGGALGDAGYISGGSFYKEFNVYENPPKGIPPLPRPISGIVEDDQFHMPLMQSSHNCSVELCVTGTTEIAAIPLTVPPLSIEPRIVLQTARFAFLAPPAPIRKDTLTTARRAELCEWLTKHRHDLQEGTIIITEVVRSSGWVGGVATGKRTQTAATVGAGGASVSASAAYTTSLMAPVRGPDNWSPLDDAGYTLIVNYVAARTRLQRLVLKAKAALSTSASRGRASEDVASEHHTASSTLRQESSNSEHVTAEGEGLDQAPLDEDEGGDPEGHDSNLLTRVLDKILDENYLVDVAVGDWSCVTNLFAASTLNNQSSSTRIDHAQISATFDKRTVVSGSGSETVAYIDHLTLQTQELERPSLVSIARQRAIKPPPQRYSQAASESPGLGGNGVLLLNNELQRQGKHGVVRWVDRMDGSHSSPSWTSRVYIEEVEYAIGYGPTKQAARDHAAALALAAL</sequence>
<feature type="compositionally biased region" description="Polar residues" evidence="2">
    <location>
        <begin position="276"/>
        <end position="289"/>
    </location>
</feature>
<feature type="compositionally biased region" description="Basic and acidic residues" evidence="2">
    <location>
        <begin position="264"/>
        <end position="275"/>
    </location>
</feature>
<dbReference type="CDD" id="cd00048">
    <property type="entry name" value="DSRM_SF"/>
    <property type="match status" value="1"/>
</dbReference>